<proteinExistence type="predicted"/>
<dbReference type="SUPFAM" id="SSF88713">
    <property type="entry name" value="Glycoside hydrolase/deacetylase"/>
    <property type="match status" value="1"/>
</dbReference>
<dbReference type="GO" id="GO:0016810">
    <property type="term" value="F:hydrolase activity, acting on carbon-nitrogen (but not peptide) bonds"/>
    <property type="evidence" value="ECO:0007669"/>
    <property type="project" value="InterPro"/>
</dbReference>
<accession>A0A7W8HBZ6</accession>
<protein>
    <submittedName>
        <fullName evidence="2">Peptidoglycan/xylan/chitin deacetylase (PgdA/CDA1 family)</fullName>
    </submittedName>
</protein>
<keyword evidence="3" id="KW-1185">Reference proteome</keyword>
<dbReference type="Proteomes" id="UP000543642">
    <property type="component" value="Unassembled WGS sequence"/>
</dbReference>
<dbReference type="Pfam" id="PF13946">
    <property type="entry name" value="DUF4214"/>
    <property type="match status" value="4"/>
</dbReference>
<gene>
    <name evidence="2" type="ORF">HNP82_002833</name>
</gene>
<dbReference type="RefSeq" id="WP_183775710.1">
    <property type="nucleotide sequence ID" value="NZ_JACHFW010000013.1"/>
</dbReference>
<dbReference type="InterPro" id="IPR011330">
    <property type="entry name" value="Glyco_hydro/deAcase_b/a-brl"/>
</dbReference>
<dbReference type="GO" id="GO:0005975">
    <property type="term" value="P:carbohydrate metabolic process"/>
    <property type="evidence" value="ECO:0007669"/>
    <property type="project" value="InterPro"/>
</dbReference>
<dbReference type="InterPro" id="IPR038255">
    <property type="entry name" value="PBS_linker_sf"/>
</dbReference>
<dbReference type="InterPro" id="IPR002509">
    <property type="entry name" value="NODB_dom"/>
</dbReference>
<evidence type="ECO:0000313" key="2">
    <source>
        <dbReference type="EMBL" id="MBB5265686.1"/>
    </source>
</evidence>
<dbReference type="PROSITE" id="PS51677">
    <property type="entry name" value="NODB"/>
    <property type="match status" value="1"/>
</dbReference>
<organism evidence="2 3">
    <name type="scientific">Catenibacillus scindens</name>
    <dbReference type="NCBI Taxonomy" id="673271"/>
    <lineage>
        <taxon>Bacteria</taxon>
        <taxon>Bacillati</taxon>
        <taxon>Bacillota</taxon>
        <taxon>Clostridia</taxon>
        <taxon>Lachnospirales</taxon>
        <taxon>Lachnospiraceae</taxon>
        <taxon>Catenibacillus</taxon>
    </lineage>
</organism>
<comment type="caution">
    <text evidence="2">The sequence shown here is derived from an EMBL/GenBank/DDBJ whole genome shotgun (WGS) entry which is preliminary data.</text>
</comment>
<dbReference type="PANTHER" id="PTHR10587">
    <property type="entry name" value="GLYCOSYL TRANSFERASE-RELATED"/>
    <property type="match status" value="1"/>
</dbReference>
<evidence type="ECO:0000259" key="1">
    <source>
        <dbReference type="PROSITE" id="PS51677"/>
    </source>
</evidence>
<dbReference type="CDD" id="cd10954">
    <property type="entry name" value="CE4_CtAXE_like"/>
    <property type="match status" value="1"/>
</dbReference>
<reference evidence="2 3" key="1">
    <citation type="submission" date="2020-08" db="EMBL/GenBank/DDBJ databases">
        <title>Genomic Encyclopedia of Type Strains, Phase IV (KMG-IV): sequencing the most valuable type-strain genomes for metagenomic binning, comparative biology and taxonomic classification.</title>
        <authorList>
            <person name="Goeker M."/>
        </authorList>
    </citation>
    <scope>NUCLEOTIDE SEQUENCE [LARGE SCALE GENOMIC DNA]</scope>
    <source>
        <strain evidence="2 3">DSM 106146</strain>
    </source>
</reference>
<sequence>MRKMYKRIGAFFLIAAILFIQFGSRGYAQSSYDNQGVRDFVVRLYQVVLDREPDAAGLDAWYGQLVSGGQSGAQVARDFLFSREFEEKNYSNAQYVEILYRALFDREPDAEGYEQWLAQLDAGVSRLTICKGFVDSQEFAALCQNFGIVKGTIEAPSNGQQIYLVDQFVRRLYQVTLGREADPDGLESWKKLLIEGSSTGAQVVKGFVFSQECQNMNLFDEDYIRLLYASLFDREADPDGLAGWKNLLDHGLTRDYVCNGFINSDEFAALCQKYGIEKGSAVSEDIRDRNESLTVFVADMYLKGLGRGFSQSELENALNLFFNNETNGYTYVRGIVESAEFSARSVSDEAFMDFLYDTVLQADKTSGDYSRQLSALKNGSSRSDILEECLTGETFAARCQAMGVQATGRLIDPDKPMVALTFDDGPSAHTPIILDTLEQYGQVATFFVVGEWIPVYPNTVKRAYDMGCEIGSHSNTHADLATLSPSGIVSEMSITDNNLLNVTGAPATVMRPPGGSQNATVRANVGKPIIMWSLDTADWKTRDVTSTVNAVLNNVRDGDVVIMHDLHRPTALAAQIIIPELVNRGYQLVTVSELAQYRGGLEPGQVYYDFYK</sequence>
<feature type="domain" description="NodB homology" evidence="1">
    <location>
        <begin position="416"/>
        <end position="589"/>
    </location>
</feature>
<dbReference type="InterPro" id="IPR025282">
    <property type="entry name" value="DUF4214"/>
</dbReference>
<evidence type="ECO:0000313" key="3">
    <source>
        <dbReference type="Proteomes" id="UP000543642"/>
    </source>
</evidence>
<dbReference type="Pfam" id="PF01522">
    <property type="entry name" value="Polysacc_deac_1"/>
    <property type="match status" value="1"/>
</dbReference>
<dbReference type="Gene3D" id="3.20.20.370">
    <property type="entry name" value="Glycoside hydrolase/deacetylase"/>
    <property type="match status" value="1"/>
</dbReference>
<dbReference type="InterPro" id="IPR050248">
    <property type="entry name" value="Polysacc_deacetylase_ArnD"/>
</dbReference>
<dbReference type="EMBL" id="JACHFW010000013">
    <property type="protein sequence ID" value="MBB5265686.1"/>
    <property type="molecule type" value="Genomic_DNA"/>
</dbReference>
<name>A0A7W8HBZ6_9FIRM</name>
<dbReference type="Gene3D" id="1.10.3130.20">
    <property type="entry name" value="Phycobilisome linker domain"/>
    <property type="match status" value="2"/>
</dbReference>
<dbReference type="AlphaFoldDB" id="A0A7W8HBZ6"/>